<sequence length="65" mass="7501">MFRHLGIHIRVYHQLIDSVQIKTKAQICKLLWIIILSHSIIIFPLFVLYRVCTCSCSVSGLTSDQ</sequence>
<feature type="transmembrane region" description="Helical" evidence="1">
    <location>
        <begin position="30"/>
        <end position="49"/>
    </location>
</feature>
<protein>
    <submittedName>
        <fullName evidence="2">Uncharacterized protein</fullName>
    </submittedName>
</protein>
<evidence type="ECO:0000313" key="3">
    <source>
        <dbReference type="Proteomes" id="UP000594263"/>
    </source>
</evidence>
<accession>A0A7N1A219</accession>
<evidence type="ECO:0000313" key="2">
    <source>
        <dbReference type="EnsemblPlants" id="Kaladp0076s0395.1.v1.1.CDS.1"/>
    </source>
</evidence>
<keyword evidence="1" id="KW-1133">Transmembrane helix</keyword>
<dbReference type="EnsemblPlants" id="Kaladp0076s0395.1.v1.1">
    <property type="protein sequence ID" value="Kaladp0076s0395.1.v1.1.CDS.1"/>
    <property type="gene ID" value="Kaladp0076s0395.v1.1"/>
</dbReference>
<dbReference type="Gramene" id="Kaladp0076s0395.1.v1.1">
    <property type="protein sequence ID" value="Kaladp0076s0395.1.v1.1.CDS.1"/>
    <property type="gene ID" value="Kaladp0076s0395.v1.1"/>
</dbReference>
<reference evidence="2" key="1">
    <citation type="submission" date="2021-01" db="UniProtKB">
        <authorList>
            <consortium name="EnsemblPlants"/>
        </authorList>
    </citation>
    <scope>IDENTIFICATION</scope>
</reference>
<proteinExistence type="predicted"/>
<name>A0A7N1A219_KALFE</name>
<keyword evidence="1" id="KW-0472">Membrane</keyword>
<organism evidence="2 3">
    <name type="scientific">Kalanchoe fedtschenkoi</name>
    <name type="common">Lavender scallops</name>
    <name type="synonym">South American air plant</name>
    <dbReference type="NCBI Taxonomy" id="63787"/>
    <lineage>
        <taxon>Eukaryota</taxon>
        <taxon>Viridiplantae</taxon>
        <taxon>Streptophyta</taxon>
        <taxon>Embryophyta</taxon>
        <taxon>Tracheophyta</taxon>
        <taxon>Spermatophyta</taxon>
        <taxon>Magnoliopsida</taxon>
        <taxon>eudicotyledons</taxon>
        <taxon>Gunneridae</taxon>
        <taxon>Pentapetalae</taxon>
        <taxon>Saxifragales</taxon>
        <taxon>Crassulaceae</taxon>
        <taxon>Kalanchoe</taxon>
    </lineage>
</organism>
<dbReference type="AlphaFoldDB" id="A0A7N1A219"/>
<dbReference type="Proteomes" id="UP000594263">
    <property type="component" value="Unplaced"/>
</dbReference>
<keyword evidence="3" id="KW-1185">Reference proteome</keyword>
<keyword evidence="1" id="KW-0812">Transmembrane</keyword>
<evidence type="ECO:0000256" key="1">
    <source>
        <dbReference type="SAM" id="Phobius"/>
    </source>
</evidence>